<evidence type="ECO:0000313" key="2">
    <source>
        <dbReference type="Proteomes" id="UP000316238"/>
    </source>
</evidence>
<keyword evidence="1" id="KW-0489">Methyltransferase</keyword>
<sequence>MNKKQVEKTHYEFNRYMTKNRWGSIWHQVDEIQRVKPENVLEIGLGSGLLKAALQTFGFKIETLDIDPDLKPDHVGSATNMHFPHAFYDVVCAFQILEHLPYEVSLQAFIEMVRVSRHHVIISLPDAKNVWYYRIHLPKFGAYNFFIPRPQLCTCVHKFDGEHYWEINKRDYPLSRVIADFSQHICLIKTYRVWENPYHRFFVFSKK</sequence>
<reference evidence="1" key="1">
    <citation type="submission" date="2017-07" db="EMBL/GenBank/DDBJ databases">
        <title>The cable genome - Insights into the physiology and evolution of filamentous bacteria capable of sulfide oxidation via long distance electron transfer.</title>
        <authorList>
            <person name="Thorup C."/>
            <person name="Bjerg J.T."/>
            <person name="Schreiber L."/>
            <person name="Nielsen L.P."/>
            <person name="Kjeldsen K.U."/>
            <person name="Boesen T."/>
            <person name="Boggild A."/>
            <person name="Meysman F."/>
            <person name="Geelhoed J."/>
            <person name="Schramm A."/>
        </authorList>
    </citation>
    <scope>NUCLEOTIDE SEQUENCE [LARGE SCALE GENOMIC DNA]</scope>
    <source>
        <strain evidence="1">GS</strain>
    </source>
</reference>
<dbReference type="GO" id="GO:0032259">
    <property type="term" value="P:methylation"/>
    <property type="evidence" value="ECO:0007669"/>
    <property type="project" value="UniProtKB-KW"/>
</dbReference>
<dbReference type="AlphaFoldDB" id="A0A521FZW3"/>
<dbReference type="Gene3D" id="3.40.50.150">
    <property type="entry name" value="Vaccinia Virus protein VP39"/>
    <property type="match status" value="1"/>
</dbReference>
<proteinExistence type="predicted"/>
<dbReference type="InterPro" id="IPR029063">
    <property type="entry name" value="SAM-dependent_MTases_sf"/>
</dbReference>
<organism evidence="1 2">
    <name type="scientific">Candidatus Electronema aureum</name>
    <dbReference type="NCBI Taxonomy" id="2005002"/>
    <lineage>
        <taxon>Bacteria</taxon>
        <taxon>Pseudomonadati</taxon>
        <taxon>Thermodesulfobacteriota</taxon>
        <taxon>Desulfobulbia</taxon>
        <taxon>Desulfobulbales</taxon>
        <taxon>Desulfobulbaceae</taxon>
        <taxon>Candidatus Electronema</taxon>
    </lineage>
</organism>
<name>A0A521FZW3_9BACT</name>
<comment type="caution">
    <text evidence="1">The sequence shown here is derived from an EMBL/GenBank/DDBJ whole genome shotgun (WGS) entry which is preliminary data.</text>
</comment>
<dbReference type="EMBL" id="NQJD01000032">
    <property type="protein sequence ID" value="TAA74290.1"/>
    <property type="molecule type" value="Genomic_DNA"/>
</dbReference>
<protein>
    <submittedName>
        <fullName evidence="1">Methyltransferase domain-containing protein</fullName>
    </submittedName>
</protein>
<keyword evidence="2" id="KW-1185">Reference proteome</keyword>
<keyword evidence="1" id="KW-0808">Transferase</keyword>
<accession>A0A521FZW3</accession>
<dbReference type="Pfam" id="PF13489">
    <property type="entry name" value="Methyltransf_23"/>
    <property type="match status" value="1"/>
</dbReference>
<dbReference type="Proteomes" id="UP000316238">
    <property type="component" value="Unassembled WGS sequence"/>
</dbReference>
<evidence type="ECO:0000313" key="1">
    <source>
        <dbReference type="EMBL" id="TAA74290.1"/>
    </source>
</evidence>
<dbReference type="SUPFAM" id="SSF53335">
    <property type="entry name" value="S-adenosyl-L-methionine-dependent methyltransferases"/>
    <property type="match status" value="1"/>
</dbReference>
<gene>
    <name evidence="1" type="ORF">CDV28_13217</name>
</gene>
<dbReference type="GO" id="GO:0008168">
    <property type="term" value="F:methyltransferase activity"/>
    <property type="evidence" value="ECO:0007669"/>
    <property type="project" value="UniProtKB-KW"/>
</dbReference>